<dbReference type="VEuPathDB" id="FungiDB:A9K55_004777"/>
<dbReference type="EMBL" id="CP023325">
    <property type="protein sequence ID" value="ATY64065.1"/>
    <property type="molecule type" value="Genomic_DNA"/>
</dbReference>
<evidence type="ECO:0000256" key="1">
    <source>
        <dbReference type="SAM" id="MobiDB-lite"/>
    </source>
</evidence>
<sequence>MYRLKLAGAVPRPVRIYAPPLNPNCNGRAPLLSLPATMYPDTGAPRSSHSLLPTEATGVVSEWTASASTSQLHFDTIKFAQYILYAYTLYSFAITHHDSQQQTDIEFQVCHFISSTFTVTSTSHSSITDAPFLVDTARLDPRPPNMTGFVAQPLDSADAVGGWFKKPFVDGEDDDDALVVMSGATRRGNTTYTFGSETELRVSAYRAWQRIAMCRAGTTSWLQGAEQRGGGPSRPQDRDQHVQSKIGIVR</sequence>
<protein>
    <submittedName>
        <fullName evidence="2">Uncharacterized protein</fullName>
    </submittedName>
</protein>
<name>A0A2H4SLS7_CORMI</name>
<feature type="region of interest" description="Disordered" evidence="1">
    <location>
        <begin position="223"/>
        <end position="250"/>
    </location>
</feature>
<dbReference type="VEuPathDB" id="FungiDB:CCM_01553"/>
<organism evidence="2 3">
    <name type="scientific">Cordyceps militaris</name>
    <name type="common">Caterpillar fungus</name>
    <name type="synonym">Clavaria militaris</name>
    <dbReference type="NCBI Taxonomy" id="73501"/>
    <lineage>
        <taxon>Eukaryota</taxon>
        <taxon>Fungi</taxon>
        <taxon>Dikarya</taxon>
        <taxon>Ascomycota</taxon>
        <taxon>Pezizomycotina</taxon>
        <taxon>Sordariomycetes</taxon>
        <taxon>Hypocreomycetidae</taxon>
        <taxon>Hypocreales</taxon>
        <taxon>Cordycipitaceae</taxon>
        <taxon>Cordyceps</taxon>
    </lineage>
</organism>
<accession>A0A2H4SLS7</accession>
<evidence type="ECO:0000313" key="3">
    <source>
        <dbReference type="Proteomes" id="UP000323067"/>
    </source>
</evidence>
<dbReference type="Proteomes" id="UP000323067">
    <property type="component" value="Chromosome v"/>
</dbReference>
<dbReference type="AlphaFoldDB" id="A0A2H4SLS7"/>
<evidence type="ECO:0000313" key="2">
    <source>
        <dbReference type="EMBL" id="ATY64065.1"/>
    </source>
</evidence>
<proteinExistence type="predicted"/>
<gene>
    <name evidence="2" type="ORF">A9K55_004777</name>
</gene>
<reference evidence="2 3" key="1">
    <citation type="journal article" date="2017" name="BMC Genomics">
        <title>Chromosome level assembly and secondary metabolite potential of the parasitic fungus Cordyceps militaris.</title>
        <authorList>
            <person name="Kramer G.J."/>
            <person name="Nodwell J.R."/>
        </authorList>
    </citation>
    <scope>NUCLEOTIDE SEQUENCE [LARGE SCALE GENOMIC DNA]</scope>
    <source>
        <strain evidence="2 3">ATCC 34164</strain>
    </source>
</reference>